<keyword evidence="5 10" id="KW-0067">ATP-binding</keyword>
<feature type="binding site" evidence="9">
    <location>
        <position position="333"/>
    </location>
    <ligand>
        <name>L-serine</name>
        <dbReference type="ChEBI" id="CHEBI:33384"/>
    </ligand>
</feature>
<keyword evidence="6" id="KW-0648">Protein biosynthesis</keyword>
<dbReference type="SUPFAM" id="SSF46589">
    <property type="entry name" value="tRNA-binding arm"/>
    <property type="match status" value="1"/>
</dbReference>
<accession>A0AAD5STG7</accession>
<dbReference type="PROSITE" id="PS50862">
    <property type="entry name" value="AA_TRNA_LIGASE_II"/>
    <property type="match status" value="1"/>
</dbReference>
<evidence type="ECO:0000313" key="14">
    <source>
        <dbReference type="Proteomes" id="UP001211907"/>
    </source>
</evidence>
<dbReference type="InterPro" id="IPR033729">
    <property type="entry name" value="SerRS_core"/>
</dbReference>
<dbReference type="InterPro" id="IPR010978">
    <property type="entry name" value="tRNA-bd_arm"/>
</dbReference>
<keyword evidence="11" id="KW-0175">Coiled coil</keyword>
<organism evidence="13 14">
    <name type="scientific">Physocladia obscura</name>
    <dbReference type="NCBI Taxonomy" id="109957"/>
    <lineage>
        <taxon>Eukaryota</taxon>
        <taxon>Fungi</taxon>
        <taxon>Fungi incertae sedis</taxon>
        <taxon>Chytridiomycota</taxon>
        <taxon>Chytridiomycota incertae sedis</taxon>
        <taxon>Chytridiomycetes</taxon>
        <taxon>Chytridiales</taxon>
        <taxon>Chytriomycetaceae</taxon>
        <taxon>Physocladia</taxon>
    </lineage>
</organism>
<evidence type="ECO:0000259" key="12">
    <source>
        <dbReference type="PROSITE" id="PS50862"/>
    </source>
</evidence>
<evidence type="ECO:0000256" key="3">
    <source>
        <dbReference type="ARBA" id="ARBA00022598"/>
    </source>
</evidence>
<comment type="caution">
    <text evidence="13">The sequence shown here is derived from an EMBL/GenBank/DDBJ whole genome shotgun (WGS) entry which is preliminary data.</text>
</comment>
<evidence type="ECO:0000256" key="5">
    <source>
        <dbReference type="ARBA" id="ARBA00022840"/>
    </source>
</evidence>
<dbReference type="InterPro" id="IPR006195">
    <property type="entry name" value="aa-tRNA-synth_II"/>
</dbReference>
<dbReference type="Pfam" id="PF02403">
    <property type="entry name" value="Seryl_tRNA_N"/>
    <property type="match status" value="1"/>
</dbReference>
<dbReference type="PANTHER" id="PTHR11778">
    <property type="entry name" value="SERYL-TRNA SYNTHETASE"/>
    <property type="match status" value="1"/>
</dbReference>
<feature type="coiled-coil region" evidence="11">
    <location>
        <begin position="50"/>
        <end position="108"/>
    </location>
</feature>
<dbReference type="EC" id="6.1.1.11" evidence="2"/>
<reference evidence="13" key="1">
    <citation type="submission" date="2020-05" db="EMBL/GenBank/DDBJ databases">
        <title>Phylogenomic resolution of chytrid fungi.</title>
        <authorList>
            <person name="Stajich J.E."/>
            <person name="Amses K."/>
            <person name="Simmons R."/>
            <person name="Seto K."/>
            <person name="Myers J."/>
            <person name="Bonds A."/>
            <person name="Quandt C.A."/>
            <person name="Barry K."/>
            <person name="Liu P."/>
            <person name="Grigoriev I."/>
            <person name="Longcore J.E."/>
            <person name="James T.Y."/>
        </authorList>
    </citation>
    <scope>NUCLEOTIDE SEQUENCE</scope>
    <source>
        <strain evidence="13">JEL0513</strain>
    </source>
</reference>
<dbReference type="GO" id="GO:0005524">
    <property type="term" value="F:ATP binding"/>
    <property type="evidence" value="ECO:0007669"/>
    <property type="project" value="UniProtKB-KW"/>
</dbReference>
<dbReference type="InterPro" id="IPR002314">
    <property type="entry name" value="aa-tRNA-synt_IIb"/>
</dbReference>
<feature type="binding site" evidence="9">
    <location>
        <position position="433"/>
    </location>
    <ligand>
        <name>L-serine</name>
        <dbReference type="ChEBI" id="CHEBI:33384"/>
    </ligand>
</feature>
<dbReference type="NCBIfam" id="TIGR00414">
    <property type="entry name" value="serS"/>
    <property type="match status" value="1"/>
</dbReference>
<feature type="binding site" evidence="10">
    <location>
        <begin position="310"/>
        <end position="312"/>
    </location>
    <ligand>
        <name>ATP</name>
        <dbReference type="ChEBI" id="CHEBI:30616"/>
    </ligand>
</feature>
<evidence type="ECO:0000256" key="7">
    <source>
        <dbReference type="ARBA" id="ARBA00023146"/>
    </source>
</evidence>
<dbReference type="InterPro" id="IPR042103">
    <property type="entry name" value="SerRS_1_N_sf"/>
</dbReference>
<dbReference type="SUPFAM" id="SSF55681">
    <property type="entry name" value="Class II aaRS and biotin synthetases"/>
    <property type="match status" value="1"/>
</dbReference>
<protein>
    <recommendedName>
        <fullName evidence="2">serine--tRNA ligase</fullName>
        <ecNumber evidence="2">6.1.1.11</ecNumber>
    </recommendedName>
    <alternativeName>
        <fullName evidence="8">Seryl-tRNA synthetase</fullName>
    </alternativeName>
</protein>
<comment type="similarity">
    <text evidence="1">Belongs to the class-II aminoacyl-tRNA synthetase family. Type-1 seryl-tRNA synthetase subfamily.</text>
</comment>
<evidence type="ECO:0000256" key="9">
    <source>
        <dbReference type="PIRSR" id="PIRSR001529-1"/>
    </source>
</evidence>
<dbReference type="InterPro" id="IPR002317">
    <property type="entry name" value="Ser-tRNA-ligase_type_1"/>
</dbReference>
<dbReference type="EMBL" id="JADGJH010002014">
    <property type="protein sequence ID" value="KAJ3105235.1"/>
    <property type="molecule type" value="Genomic_DNA"/>
</dbReference>
<dbReference type="FunFam" id="3.30.930.10:FF:000026">
    <property type="entry name" value="Seryl-tRNA synthetase, cytoplasmic"/>
    <property type="match status" value="1"/>
</dbReference>
<keyword evidence="3" id="KW-0436">Ligase</keyword>
<dbReference type="PIRSF" id="PIRSF001529">
    <property type="entry name" value="Ser-tRNA-synth_IIa"/>
    <property type="match status" value="1"/>
</dbReference>
<dbReference type="InterPro" id="IPR015866">
    <property type="entry name" value="Ser-tRNA-synth_1_N"/>
</dbReference>
<evidence type="ECO:0000256" key="10">
    <source>
        <dbReference type="PIRSR" id="PIRSR001529-2"/>
    </source>
</evidence>
<keyword evidence="14" id="KW-1185">Reference proteome</keyword>
<dbReference type="GO" id="GO:0006434">
    <property type="term" value="P:seryl-tRNA aminoacylation"/>
    <property type="evidence" value="ECO:0007669"/>
    <property type="project" value="InterPro"/>
</dbReference>
<dbReference type="Proteomes" id="UP001211907">
    <property type="component" value="Unassembled WGS sequence"/>
</dbReference>
<evidence type="ECO:0000313" key="13">
    <source>
        <dbReference type="EMBL" id="KAJ3105235.1"/>
    </source>
</evidence>
<dbReference type="GO" id="GO:0004828">
    <property type="term" value="F:serine-tRNA ligase activity"/>
    <property type="evidence" value="ECO:0007669"/>
    <property type="project" value="UniProtKB-EC"/>
</dbReference>
<dbReference type="AlphaFoldDB" id="A0AAD5STG7"/>
<evidence type="ECO:0000256" key="4">
    <source>
        <dbReference type="ARBA" id="ARBA00022741"/>
    </source>
</evidence>
<sequence length="496" mass="55672">MGLDINLFRTDKGGDPEIVRESQRRRFGSVEIVDEVIALDNEWKAAKFAADEANRAVNAVQKNIAALMKNSNSKDNNNSAKNALLAEKDALQKEKVALSDAADAKEKTLLTKIASIGNLVHESCVVSESEDENAVIKKWWPQGSGAEAEALENEALGKRTEFLKTSKTGHGVPGFYSHHEVLDQLDGYDPDRGNKIAGHRGYFLKDAGLELNLALVQYGLDFLADREFTKLSTPYFMKKEFMGKTAQLEEFDEALYTVKGELGPNGEETDESTKYLIATSEQPISAYHANEWIEESEFPLKYAGFSTCFRKEAGAHGRDNWGIFRVHQFEKIEQFVLTDPEKSWEMHEEMLKNAEDFYKSLGIPFRVVSIVSKALNNAAAKKYDLEAWFPFQGTYKELVSCSNCTDYQTRALEIRYGGKKLNETTKKYAHALNCTLTATERTLCCILENFQTEDGVVVPEPLRQYMRGKAFLPFKIKKSVVEEKPVGSKATKGGKK</sequence>
<keyword evidence="7" id="KW-0030">Aminoacyl-tRNA synthetase</keyword>
<evidence type="ECO:0000256" key="6">
    <source>
        <dbReference type="ARBA" id="ARBA00022917"/>
    </source>
</evidence>
<proteinExistence type="inferred from homology"/>
<dbReference type="InterPro" id="IPR045864">
    <property type="entry name" value="aa-tRNA-synth_II/BPL/LPL"/>
</dbReference>
<keyword evidence="4" id="KW-0547">Nucleotide-binding</keyword>
<dbReference type="CDD" id="cd00770">
    <property type="entry name" value="SerRS_core"/>
    <property type="match status" value="1"/>
</dbReference>
<feature type="binding site" evidence="10">
    <location>
        <begin position="326"/>
        <end position="329"/>
    </location>
    <ligand>
        <name>ATP</name>
        <dbReference type="ChEBI" id="CHEBI:30616"/>
    </ligand>
</feature>
<evidence type="ECO:0000256" key="1">
    <source>
        <dbReference type="ARBA" id="ARBA00010728"/>
    </source>
</evidence>
<feature type="site" description="Important for serine binding" evidence="9">
    <location>
        <position position="435"/>
    </location>
</feature>
<dbReference type="Pfam" id="PF00587">
    <property type="entry name" value="tRNA-synt_2b"/>
    <property type="match status" value="1"/>
</dbReference>
<dbReference type="Gene3D" id="3.30.930.10">
    <property type="entry name" value="Bira Bifunctional Protein, Domain 2"/>
    <property type="match status" value="1"/>
</dbReference>
<name>A0AAD5STG7_9FUNG</name>
<feature type="binding site" evidence="10">
    <location>
        <begin position="397"/>
        <end position="400"/>
    </location>
    <ligand>
        <name>ATP</name>
        <dbReference type="ChEBI" id="CHEBI:30616"/>
    </ligand>
</feature>
<dbReference type="Gene3D" id="1.10.287.40">
    <property type="entry name" value="Serine-tRNA synthetase, tRNA binding domain"/>
    <property type="match status" value="1"/>
</dbReference>
<gene>
    <name evidence="13" type="primary">SES1</name>
    <name evidence="13" type="ORF">HK100_003928</name>
</gene>
<evidence type="ECO:0000256" key="2">
    <source>
        <dbReference type="ARBA" id="ARBA00012840"/>
    </source>
</evidence>
<feature type="binding site" evidence="9">
    <location>
        <position position="310"/>
    </location>
    <ligand>
        <name>L-serine</name>
        <dbReference type="ChEBI" id="CHEBI:33384"/>
    </ligand>
</feature>
<feature type="binding site" evidence="9">
    <location>
        <position position="279"/>
    </location>
    <ligand>
        <name>L-serine</name>
        <dbReference type="ChEBI" id="CHEBI:33384"/>
    </ligand>
</feature>
<dbReference type="PRINTS" id="PR00981">
    <property type="entry name" value="TRNASYNTHSER"/>
</dbReference>
<feature type="domain" description="Aminoacyl-transfer RNA synthetases class-II family profile" evidence="12">
    <location>
        <begin position="176"/>
        <end position="459"/>
    </location>
</feature>
<evidence type="ECO:0000256" key="8">
    <source>
        <dbReference type="ARBA" id="ARBA00031113"/>
    </source>
</evidence>
<evidence type="ECO:0000256" key="11">
    <source>
        <dbReference type="SAM" id="Coils"/>
    </source>
</evidence>